<reference evidence="4" key="1">
    <citation type="submission" date="2015-05" db="UniProtKB">
        <authorList>
            <consortium name="EnsemblMetazoa"/>
        </authorList>
    </citation>
    <scope>IDENTIFICATION</scope>
</reference>
<dbReference type="SUPFAM" id="SSF53474">
    <property type="entry name" value="alpha/beta-Hydrolases"/>
    <property type="match status" value="1"/>
</dbReference>
<dbReference type="Gene3D" id="3.40.50.1820">
    <property type="entry name" value="alpha/beta hydrolase"/>
    <property type="match status" value="1"/>
</dbReference>
<evidence type="ECO:0000259" key="3">
    <source>
        <dbReference type="Pfam" id="PF00561"/>
    </source>
</evidence>
<dbReference type="InterPro" id="IPR000639">
    <property type="entry name" value="Epox_hydrolase-like"/>
</dbReference>
<organism evidence="4 5">
    <name type="scientific">Rhodnius prolixus</name>
    <name type="common">Triatomid bug</name>
    <dbReference type="NCBI Taxonomy" id="13249"/>
    <lineage>
        <taxon>Eukaryota</taxon>
        <taxon>Metazoa</taxon>
        <taxon>Ecdysozoa</taxon>
        <taxon>Arthropoda</taxon>
        <taxon>Hexapoda</taxon>
        <taxon>Insecta</taxon>
        <taxon>Pterygota</taxon>
        <taxon>Neoptera</taxon>
        <taxon>Paraneoptera</taxon>
        <taxon>Hemiptera</taxon>
        <taxon>Heteroptera</taxon>
        <taxon>Panheteroptera</taxon>
        <taxon>Cimicomorpha</taxon>
        <taxon>Reduviidae</taxon>
        <taxon>Triatominae</taxon>
        <taxon>Rhodnius</taxon>
    </lineage>
</organism>
<dbReference type="Proteomes" id="UP000015103">
    <property type="component" value="Unassembled WGS sequence"/>
</dbReference>
<dbReference type="GO" id="GO:0016787">
    <property type="term" value="F:hydrolase activity"/>
    <property type="evidence" value="ECO:0007669"/>
    <property type="project" value="UniProtKB-KW"/>
</dbReference>
<dbReference type="eggNOG" id="KOG1454">
    <property type="taxonomic scope" value="Eukaryota"/>
</dbReference>
<dbReference type="GO" id="GO:0016020">
    <property type="term" value="C:membrane"/>
    <property type="evidence" value="ECO:0007669"/>
    <property type="project" value="TreeGrafter"/>
</dbReference>
<dbReference type="AlphaFoldDB" id="T1H8K4"/>
<dbReference type="EMBL" id="ACPB03003619">
    <property type="status" value="NOT_ANNOTATED_CDS"/>
    <property type="molecule type" value="Genomic_DNA"/>
</dbReference>
<dbReference type="PRINTS" id="PR00111">
    <property type="entry name" value="ABHYDROLASE"/>
</dbReference>
<dbReference type="RefSeq" id="XP_073985969.1">
    <property type="nucleotide sequence ID" value="XM_074129868.1"/>
</dbReference>
<dbReference type="InterPro" id="IPR029058">
    <property type="entry name" value="AB_hydrolase_fold"/>
</dbReference>
<dbReference type="VEuPathDB" id="VectorBase:RPRC000346"/>
<keyword evidence="5" id="KW-1185">Reference proteome</keyword>
<dbReference type="InParanoid" id="T1H8K4"/>
<dbReference type="HOGENOM" id="CLU_020336_8_0_1"/>
<keyword evidence="2" id="KW-0378">Hydrolase</keyword>
<dbReference type="InterPro" id="IPR050266">
    <property type="entry name" value="AB_hydrolase_sf"/>
</dbReference>
<dbReference type="PRINTS" id="PR00412">
    <property type="entry name" value="EPOXHYDRLASE"/>
</dbReference>
<evidence type="ECO:0000313" key="5">
    <source>
        <dbReference type="Proteomes" id="UP000015103"/>
    </source>
</evidence>
<dbReference type="PANTHER" id="PTHR43798:SF14">
    <property type="entry name" value="SERINE HYDROLASE-LIKE PROTEIN DDB_G0286239"/>
    <property type="match status" value="1"/>
</dbReference>
<dbReference type="InterPro" id="IPR000073">
    <property type="entry name" value="AB_hydrolase_1"/>
</dbReference>
<name>T1H8K4_RHOPR</name>
<evidence type="ECO:0000256" key="1">
    <source>
        <dbReference type="ARBA" id="ARBA00008645"/>
    </source>
</evidence>
<dbReference type="GeneID" id="141455047"/>
<protein>
    <submittedName>
        <fullName evidence="4">AB hydrolase-1 domain-containing protein</fullName>
    </submittedName>
</protein>
<accession>T1H8K4</accession>
<dbReference type="EnsemblMetazoa" id="RPRC000346-RA">
    <property type="protein sequence ID" value="RPRC000346-PA"/>
    <property type="gene ID" value="RPRC000346"/>
</dbReference>
<feature type="domain" description="AB hydrolase-1" evidence="3">
    <location>
        <begin position="26"/>
        <end position="135"/>
    </location>
</feature>
<dbReference type="OMA" id="SAQNMEK"/>
<sequence>MGEEIEIPVPWGHISGKLSGSQDGQVVLGLHGLQDNAGTFDRLFPELPKGFLYVAIDLPGHGKSSHFERGLPLVYMHYVFSVKLVIDFYKWNKVILLAHSFGAQISSLFAAIYPERCQKVILLDSLLPIMTNNENIVKYYRRHFDEMEKVENIIITKTPPSHTYEEALNRFMTNRNRQLTPECAEILIKRSLVKSGNGVRFSNDQRLKKLFRYPLNQEQMVTFLQNIQCPCLLIIANDTYNLLLNRLGIEYNAYLEKLDLAKELPNFSFKIIDGHHYVHLINPSLVAKHVAEFLLFSKSAL</sequence>
<dbReference type="Pfam" id="PF00561">
    <property type="entry name" value="Abhydrolase_1"/>
    <property type="match status" value="1"/>
</dbReference>
<evidence type="ECO:0000256" key="2">
    <source>
        <dbReference type="ARBA" id="ARBA00022801"/>
    </source>
</evidence>
<comment type="similarity">
    <text evidence="1">Belongs to the AB hydrolase superfamily.</text>
</comment>
<dbReference type="STRING" id="13249.T1H8K4"/>
<evidence type="ECO:0000313" key="4">
    <source>
        <dbReference type="EnsemblMetazoa" id="RPRC000346-PA"/>
    </source>
</evidence>
<dbReference type="PANTHER" id="PTHR43798">
    <property type="entry name" value="MONOACYLGLYCEROL LIPASE"/>
    <property type="match status" value="1"/>
</dbReference>
<dbReference type="ESTHER" id="rhopr-t1h8k4">
    <property type="family name" value="SERHL"/>
</dbReference>
<proteinExistence type="inferred from homology"/>